<dbReference type="EMBL" id="MU843041">
    <property type="protein sequence ID" value="KAK2022464.1"/>
    <property type="molecule type" value="Genomic_DNA"/>
</dbReference>
<gene>
    <name evidence="2" type="ORF">LX32DRAFT_192263</name>
</gene>
<feature type="compositionally biased region" description="Polar residues" evidence="1">
    <location>
        <begin position="120"/>
        <end position="145"/>
    </location>
</feature>
<name>A0AAD9H6G4_9PEZI</name>
<sequence length="154" mass="17354">MCRQSNKAMLCYAMLCYATVWRPLWHARCKTNCLAKNSTLPPQDSEFPHYCTVLGTRRGLFGLEPSWGFFFFSVCLHVPRTFYYGSLKKATVLVNEVRTSGLEPPSDSDKRPVSVQIPSTLFPLSTGQPNDHMLTSGSRNRSSPRLSGWATTEK</sequence>
<evidence type="ECO:0000256" key="1">
    <source>
        <dbReference type="SAM" id="MobiDB-lite"/>
    </source>
</evidence>
<feature type="region of interest" description="Disordered" evidence="1">
    <location>
        <begin position="120"/>
        <end position="154"/>
    </location>
</feature>
<dbReference type="Proteomes" id="UP001232148">
    <property type="component" value="Unassembled WGS sequence"/>
</dbReference>
<keyword evidence="3" id="KW-1185">Reference proteome</keyword>
<protein>
    <submittedName>
        <fullName evidence="2">Uncharacterized protein</fullName>
    </submittedName>
</protein>
<comment type="caution">
    <text evidence="2">The sequence shown here is derived from an EMBL/GenBank/DDBJ whole genome shotgun (WGS) entry which is preliminary data.</text>
</comment>
<evidence type="ECO:0000313" key="3">
    <source>
        <dbReference type="Proteomes" id="UP001232148"/>
    </source>
</evidence>
<reference evidence="2" key="1">
    <citation type="submission" date="2021-06" db="EMBL/GenBank/DDBJ databases">
        <title>Comparative genomics, transcriptomics and evolutionary studies reveal genomic signatures of adaptation to plant cell wall in hemibiotrophic fungi.</title>
        <authorList>
            <consortium name="DOE Joint Genome Institute"/>
            <person name="Baroncelli R."/>
            <person name="Diaz J.F."/>
            <person name="Benocci T."/>
            <person name="Peng M."/>
            <person name="Battaglia E."/>
            <person name="Haridas S."/>
            <person name="Andreopoulos W."/>
            <person name="Labutti K."/>
            <person name="Pangilinan J."/>
            <person name="Floch G.L."/>
            <person name="Makela M.R."/>
            <person name="Henrissat B."/>
            <person name="Grigoriev I.V."/>
            <person name="Crouch J.A."/>
            <person name="De Vries R.P."/>
            <person name="Sukno S.A."/>
            <person name="Thon M.R."/>
        </authorList>
    </citation>
    <scope>NUCLEOTIDE SEQUENCE</scope>
    <source>
        <strain evidence="2">MAFF235873</strain>
    </source>
</reference>
<organism evidence="2 3">
    <name type="scientific">Colletotrichum zoysiae</name>
    <dbReference type="NCBI Taxonomy" id="1216348"/>
    <lineage>
        <taxon>Eukaryota</taxon>
        <taxon>Fungi</taxon>
        <taxon>Dikarya</taxon>
        <taxon>Ascomycota</taxon>
        <taxon>Pezizomycotina</taxon>
        <taxon>Sordariomycetes</taxon>
        <taxon>Hypocreomycetidae</taxon>
        <taxon>Glomerellales</taxon>
        <taxon>Glomerellaceae</taxon>
        <taxon>Colletotrichum</taxon>
        <taxon>Colletotrichum graminicola species complex</taxon>
    </lineage>
</organism>
<proteinExistence type="predicted"/>
<dbReference type="AlphaFoldDB" id="A0AAD9H6G4"/>
<accession>A0AAD9H6G4</accession>
<evidence type="ECO:0000313" key="2">
    <source>
        <dbReference type="EMBL" id="KAK2022464.1"/>
    </source>
</evidence>